<evidence type="ECO:0000256" key="1">
    <source>
        <dbReference type="ARBA" id="ARBA00010641"/>
    </source>
</evidence>
<accession>A0A646KC93</accession>
<dbReference type="InterPro" id="IPR013325">
    <property type="entry name" value="RNA_pol_sigma_r2"/>
</dbReference>
<dbReference type="EMBL" id="VCLA01000050">
    <property type="protein sequence ID" value="MQS99881.1"/>
    <property type="molecule type" value="Genomic_DNA"/>
</dbReference>
<organism evidence="9 10">
    <name type="scientific">Streptomyces jumonjinensis</name>
    <dbReference type="NCBI Taxonomy" id="1945"/>
    <lineage>
        <taxon>Bacteria</taxon>
        <taxon>Bacillati</taxon>
        <taxon>Actinomycetota</taxon>
        <taxon>Actinomycetes</taxon>
        <taxon>Kitasatosporales</taxon>
        <taxon>Streptomycetaceae</taxon>
        <taxon>Streptomyces</taxon>
    </lineage>
</organism>
<protein>
    <submittedName>
        <fullName evidence="9">SigE family RNA polymerase sigma factor</fullName>
    </submittedName>
</protein>
<keyword evidence="4" id="KW-0238">DNA-binding</keyword>
<dbReference type="Gene3D" id="1.10.1740.10">
    <property type="match status" value="1"/>
</dbReference>
<dbReference type="InterPro" id="IPR013324">
    <property type="entry name" value="RNA_pol_sigma_r3/r4-like"/>
</dbReference>
<proteinExistence type="inferred from homology"/>
<dbReference type="Pfam" id="PF04542">
    <property type="entry name" value="Sigma70_r2"/>
    <property type="match status" value="1"/>
</dbReference>
<dbReference type="PANTHER" id="PTHR43133">
    <property type="entry name" value="RNA POLYMERASE ECF-TYPE SIGMA FACTO"/>
    <property type="match status" value="1"/>
</dbReference>
<evidence type="ECO:0000259" key="8">
    <source>
        <dbReference type="Pfam" id="PF08281"/>
    </source>
</evidence>
<dbReference type="SUPFAM" id="SSF88659">
    <property type="entry name" value="Sigma3 and sigma4 domains of RNA polymerase sigma factors"/>
    <property type="match status" value="1"/>
</dbReference>
<dbReference type="SUPFAM" id="SSF88946">
    <property type="entry name" value="Sigma2 domain of RNA polymerase sigma factors"/>
    <property type="match status" value="1"/>
</dbReference>
<dbReference type="NCBIfam" id="TIGR02937">
    <property type="entry name" value="sigma70-ECF"/>
    <property type="match status" value="1"/>
</dbReference>
<dbReference type="RefSeq" id="WP_323371492.1">
    <property type="nucleotide sequence ID" value="NZ_JBEPDZ010000005.1"/>
</dbReference>
<comment type="caution">
    <text evidence="9">The sequence shown here is derived from an EMBL/GenBank/DDBJ whole genome shotgun (WGS) entry which is preliminary data.</text>
</comment>
<dbReference type="InterPro" id="IPR039425">
    <property type="entry name" value="RNA_pol_sigma-70-like"/>
</dbReference>
<keyword evidence="2" id="KW-0805">Transcription regulation</keyword>
<dbReference type="PANTHER" id="PTHR43133:SF50">
    <property type="entry name" value="ECF RNA POLYMERASE SIGMA FACTOR SIGM"/>
    <property type="match status" value="1"/>
</dbReference>
<dbReference type="InterPro" id="IPR014325">
    <property type="entry name" value="RNA_pol_sigma-E_actinobac"/>
</dbReference>
<evidence type="ECO:0000256" key="2">
    <source>
        <dbReference type="ARBA" id="ARBA00023015"/>
    </source>
</evidence>
<dbReference type="InterPro" id="IPR007627">
    <property type="entry name" value="RNA_pol_sigma70_r2"/>
</dbReference>
<feature type="domain" description="RNA polymerase sigma factor 70 region 4 type 2" evidence="8">
    <location>
        <begin position="103"/>
        <end position="152"/>
    </location>
</feature>
<evidence type="ECO:0000256" key="6">
    <source>
        <dbReference type="SAM" id="MobiDB-lite"/>
    </source>
</evidence>
<gene>
    <name evidence="9" type="ORF">FF041_06505</name>
</gene>
<evidence type="ECO:0000256" key="4">
    <source>
        <dbReference type="ARBA" id="ARBA00023125"/>
    </source>
</evidence>
<evidence type="ECO:0000313" key="9">
    <source>
        <dbReference type="EMBL" id="MQS99881.1"/>
    </source>
</evidence>
<evidence type="ECO:0000259" key="7">
    <source>
        <dbReference type="Pfam" id="PF04542"/>
    </source>
</evidence>
<evidence type="ECO:0000256" key="5">
    <source>
        <dbReference type="ARBA" id="ARBA00023163"/>
    </source>
</evidence>
<dbReference type="Proteomes" id="UP000419138">
    <property type="component" value="Unassembled WGS sequence"/>
</dbReference>
<name>A0A646KC93_STRJU</name>
<dbReference type="Pfam" id="PF08281">
    <property type="entry name" value="Sigma70_r4_2"/>
    <property type="match status" value="1"/>
</dbReference>
<keyword evidence="3" id="KW-0731">Sigma factor</keyword>
<feature type="domain" description="RNA polymerase sigma-70 region 2" evidence="7">
    <location>
        <begin position="18"/>
        <end position="75"/>
    </location>
</feature>
<dbReference type="AlphaFoldDB" id="A0A646KC93"/>
<dbReference type="GO" id="GO:0003677">
    <property type="term" value="F:DNA binding"/>
    <property type="evidence" value="ECO:0007669"/>
    <property type="project" value="UniProtKB-KW"/>
</dbReference>
<evidence type="ECO:0000256" key="3">
    <source>
        <dbReference type="ARBA" id="ARBA00023082"/>
    </source>
</evidence>
<reference evidence="9 10" key="1">
    <citation type="submission" date="2019-05" db="EMBL/GenBank/DDBJ databases">
        <title>Comparative genomics and metabolomics analyses of clavulanic acid producing Streptomyces species provides insight into specialized metabolism and evolution of beta-lactam biosynthetic gene clusters.</title>
        <authorList>
            <person name="Moore M.A."/>
            <person name="Cruz-Morales P."/>
            <person name="Barona Gomez F."/>
            <person name="Kapil T."/>
        </authorList>
    </citation>
    <scope>NUCLEOTIDE SEQUENCE [LARGE SCALE GENOMIC DNA]</scope>
    <source>
        <strain evidence="9 10">NRRL 5741</strain>
    </source>
</reference>
<dbReference type="InterPro" id="IPR014284">
    <property type="entry name" value="RNA_pol_sigma-70_dom"/>
</dbReference>
<comment type="similarity">
    <text evidence="1">Belongs to the sigma-70 factor family. ECF subfamily.</text>
</comment>
<dbReference type="CDD" id="cd06171">
    <property type="entry name" value="Sigma70_r4"/>
    <property type="match status" value="1"/>
</dbReference>
<dbReference type="InterPro" id="IPR036388">
    <property type="entry name" value="WH-like_DNA-bd_sf"/>
</dbReference>
<dbReference type="InterPro" id="IPR013249">
    <property type="entry name" value="RNA_pol_sigma70_r4_t2"/>
</dbReference>
<dbReference type="Gene3D" id="1.10.10.10">
    <property type="entry name" value="Winged helix-like DNA-binding domain superfamily/Winged helix DNA-binding domain"/>
    <property type="match status" value="1"/>
</dbReference>
<dbReference type="GO" id="GO:0016987">
    <property type="term" value="F:sigma factor activity"/>
    <property type="evidence" value="ECO:0007669"/>
    <property type="project" value="UniProtKB-KW"/>
</dbReference>
<feature type="region of interest" description="Disordered" evidence="6">
    <location>
        <begin position="164"/>
        <end position="184"/>
    </location>
</feature>
<keyword evidence="10" id="KW-1185">Reference proteome</keyword>
<sequence>MKTSAEAEFRAFVVTRWPRMLRTARLLTGNHHDAEDLVQVALAKAYVKWERVQRADNPDAYVWRIMINANADRLRLLRVREWLTNRFPETAAPDRTDGIAERGALADALQRLSARQRAVIVLRYLEDHSETEVARMLGTRVGTVRSHTARALCRLREQPGVCETRAGLPPARRGAGPVTQEARP</sequence>
<dbReference type="GO" id="GO:0006352">
    <property type="term" value="P:DNA-templated transcription initiation"/>
    <property type="evidence" value="ECO:0007669"/>
    <property type="project" value="InterPro"/>
</dbReference>
<dbReference type="NCBIfam" id="TIGR02983">
    <property type="entry name" value="SigE-fam_strep"/>
    <property type="match status" value="1"/>
</dbReference>
<keyword evidence="5" id="KW-0804">Transcription</keyword>
<evidence type="ECO:0000313" key="10">
    <source>
        <dbReference type="Proteomes" id="UP000419138"/>
    </source>
</evidence>